<dbReference type="InterPro" id="IPR002347">
    <property type="entry name" value="SDR_fam"/>
</dbReference>
<name>D2N264_MORMO</name>
<evidence type="ECO:0000256" key="1">
    <source>
        <dbReference type="ARBA" id="ARBA00006484"/>
    </source>
</evidence>
<dbReference type="PANTHER" id="PTHR42901">
    <property type="entry name" value="ALCOHOL DEHYDROGENASE"/>
    <property type="match status" value="1"/>
</dbReference>
<reference evidence="3" key="1">
    <citation type="submission" date="2007-07" db="EMBL/GenBank/DDBJ databases">
        <title>Organization of the constitutive ornithine decarboxylase region in Morganella morganii ATCC 25830.</title>
        <authorList>
            <person name="de las Rivas B."/>
            <person name="Gonzalez R."/>
            <person name="Landete J."/>
            <person name="Munoz R."/>
        </authorList>
    </citation>
    <scope>NUCLEOTIDE SEQUENCE</scope>
    <source>
        <strain evidence="3">ATCC 25830</strain>
    </source>
</reference>
<proteinExistence type="inferred from homology"/>
<dbReference type="Pfam" id="PF00106">
    <property type="entry name" value="adh_short"/>
    <property type="match status" value="1"/>
</dbReference>
<dbReference type="CDD" id="cd05233">
    <property type="entry name" value="SDR_c"/>
    <property type="match status" value="1"/>
</dbReference>
<protein>
    <recommendedName>
        <fullName evidence="4">Oxidoreductase</fullName>
    </recommendedName>
</protein>
<dbReference type="PRINTS" id="PR00081">
    <property type="entry name" value="GDHRDH"/>
</dbReference>
<dbReference type="PANTHER" id="PTHR42901:SF1">
    <property type="entry name" value="ALCOHOL DEHYDROGENASE"/>
    <property type="match status" value="1"/>
</dbReference>
<organism evidence="3">
    <name type="scientific">Morganella morganii</name>
    <name type="common">Proteus morganii</name>
    <dbReference type="NCBI Taxonomy" id="582"/>
    <lineage>
        <taxon>Bacteria</taxon>
        <taxon>Pseudomonadati</taxon>
        <taxon>Pseudomonadota</taxon>
        <taxon>Gammaproteobacteria</taxon>
        <taxon>Enterobacterales</taxon>
        <taxon>Morganellaceae</taxon>
        <taxon>Morganella</taxon>
    </lineage>
</organism>
<evidence type="ECO:0008006" key="4">
    <source>
        <dbReference type="Google" id="ProtNLM"/>
    </source>
</evidence>
<dbReference type="EMBL" id="AM777831">
    <property type="protein sequence ID" value="CAO82671.1"/>
    <property type="molecule type" value="Genomic_DNA"/>
</dbReference>
<evidence type="ECO:0000313" key="3">
    <source>
        <dbReference type="EMBL" id="CAO82671.1"/>
    </source>
</evidence>
<dbReference type="GO" id="GO:0016491">
    <property type="term" value="F:oxidoreductase activity"/>
    <property type="evidence" value="ECO:0007669"/>
    <property type="project" value="UniProtKB-KW"/>
</dbReference>
<dbReference type="InterPro" id="IPR036291">
    <property type="entry name" value="NAD(P)-bd_dom_sf"/>
</dbReference>
<accession>D2N264</accession>
<dbReference type="Gene3D" id="3.40.50.720">
    <property type="entry name" value="NAD(P)-binding Rossmann-like Domain"/>
    <property type="match status" value="1"/>
</dbReference>
<dbReference type="SUPFAM" id="SSF51735">
    <property type="entry name" value="NAD(P)-binding Rossmann-fold domains"/>
    <property type="match status" value="1"/>
</dbReference>
<evidence type="ECO:0000256" key="2">
    <source>
        <dbReference type="ARBA" id="ARBA00023002"/>
    </source>
</evidence>
<keyword evidence="2" id="KW-0560">Oxidoreductase</keyword>
<sequence>MSKEVCMNNQNYVVITGASAGIGRAIAAAFARRGNNVVLVARREDALLTLKAELMQQNPDIMVEIRVCDLSVPGNAAALYHSLSSLNIIAWINNAGFGYYGTVAEQPVAEAEKMLALNVNALMVLSALYVQDYQHTEGAQLINISSAGGYTIVPSAVTYCATKFFVSAYTEGLARELIRNGAKLRAKVLAPAATQTEFGQVANNTDSYDYERAFGRYHTSDEMAAFALELYDADSITGMIDRDDFRFQLADTRFPHAENSRSNQKVTP</sequence>
<dbReference type="AlphaFoldDB" id="D2N264"/>
<dbReference type="PROSITE" id="PS00061">
    <property type="entry name" value="ADH_SHORT"/>
    <property type="match status" value="1"/>
</dbReference>
<comment type="similarity">
    <text evidence="1">Belongs to the short-chain dehydrogenases/reductases (SDR) family.</text>
</comment>
<dbReference type="InterPro" id="IPR020904">
    <property type="entry name" value="Sc_DH/Rdtase_CS"/>
</dbReference>